<evidence type="ECO:0000256" key="1">
    <source>
        <dbReference type="SAM" id="MobiDB-lite"/>
    </source>
</evidence>
<keyword evidence="3" id="KW-1185">Reference proteome</keyword>
<dbReference type="AlphaFoldDB" id="A0A2P4NPU1"/>
<feature type="region of interest" description="Disordered" evidence="1">
    <location>
        <begin position="1"/>
        <end position="25"/>
    </location>
</feature>
<evidence type="ECO:0000313" key="2">
    <source>
        <dbReference type="EMBL" id="POG55088.1"/>
    </source>
</evidence>
<organism evidence="2 3">
    <name type="scientific">Haloferax marisrubri</name>
    <dbReference type="NCBI Taxonomy" id="1544719"/>
    <lineage>
        <taxon>Archaea</taxon>
        <taxon>Methanobacteriati</taxon>
        <taxon>Methanobacteriota</taxon>
        <taxon>Stenosarchaea group</taxon>
        <taxon>Halobacteria</taxon>
        <taxon>Halobacteriales</taxon>
        <taxon>Haloferacaceae</taxon>
        <taxon>Haloferax</taxon>
    </lineage>
</organism>
<comment type="caution">
    <text evidence="2">The sequence shown here is derived from an EMBL/GenBank/DDBJ whole genome shotgun (WGS) entry which is preliminary data.</text>
</comment>
<evidence type="ECO:0000313" key="3">
    <source>
        <dbReference type="Proteomes" id="UP000053621"/>
    </source>
</evidence>
<proteinExistence type="predicted"/>
<dbReference type="EMBL" id="LOPW02000016">
    <property type="protein sequence ID" value="POG55088.1"/>
    <property type="molecule type" value="Genomic_DNA"/>
</dbReference>
<protein>
    <submittedName>
        <fullName evidence="2">Uncharacterized protein</fullName>
    </submittedName>
</protein>
<sequence length="101" mass="10586">MVTEQRPGTDTQATDSADDGVHDAAQQMGVIVDGEPVDVESGTTVGELRDRAGVSEESVLTYRSEDGIEALTDDEVVSDVVEEGTALWAQPLSDGEVFGSS</sequence>
<feature type="compositionally biased region" description="Polar residues" evidence="1">
    <location>
        <begin position="1"/>
        <end position="15"/>
    </location>
</feature>
<accession>A0A2P4NPU1</accession>
<dbReference type="Proteomes" id="UP000053621">
    <property type="component" value="Unassembled WGS sequence"/>
</dbReference>
<reference evidence="2" key="1">
    <citation type="submission" date="2017-08" db="EMBL/GenBank/DDBJ databases">
        <title>Haloferax marisrubri sp. nov., isolated from the Discovery deep brine-seawater interface in the Red Sea.</title>
        <authorList>
            <person name="Zhang G."/>
            <person name="Stingl U."/>
        </authorList>
    </citation>
    <scope>NUCLEOTIDE SEQUENCE [LARGE SCALE GENOMIC DNA]</scope>
    <source>
        <strain evidence="2">SB3</strain>
    </source>
</reference>
<gene>
    <name evidence="2" type="ORF">AUR65_011715</name>
</gene>
<name>A0A2P4NPU1_9EURY</name>